<proteinExistence type="predicted"/>
<dbReference type="EMBL" id="DQIR01051577">
    <property type="protein sequence ID" value="HDA07053.1"/>
    <property type="molecule type" value="Transcribed_RNA"/>
</dbReference>
<evidence type="ECO:0000313" key="2">
    <source>
        <dbReference type="EMBL" id="HDC73037.1"/>
    </source>
</evidence>
<feature type="region of interest" description="Disordered" evidence="1">
    <location>
        <begin position="88"/>
        <end position="108"/>
    </location>
</feature>
<dbReference type="AlphaFoldDB" id="A0A481CUR5"/>
<evidence type="ECO:0000256" key="1">
    <source>
        <dbReference type="SAM" id="MobiDB-lite"/>
    </source>
</evidence>
<dbReference type="EMBL" id="DQIR01317563">
    <property type="protein sequence ID" value="HDC73037.1"/>
    <property type="molecule type" value="Transcribed_RNA"/>
</dbReference>
<reference evidence="2" key="1">
    <citation type="journal article" date="2019" name="PeerJ">
        <title>Genes of the pig, Sus scrofa, reconstructed with EvidentialGene.</title>
        <authorList>
            <person name="Gilbert D.G."/>
        </authorList>
    </citation>
    <scope>NUCLEOTIDE SEQUENCE</scope>
</reference>
<name>A0A481CUR5_PIG</name>
<accession>A0A481CUR5</accession>
<sequence length="129" mass="14546">MKCKRTPIPQSSKRHFVENTRSFPCSEPQPMTNGIRLKGEPITSPHATVGPGNTGTQSREEADPRECKVCTVCFSYARSTRHNWKRGTVQQIRGRNSRESAGRAAGPTPRFFTGRFLIRSLRLRFRPSG</sequence>
<dbReference type="EMBL" id="DQIR01068319">
    <property type="protein sequence ID" value="HDA23795.1"/>
    <property type="molecule type" value="Transcribed_RNA"/>
</dbReference>
<feature type="region of interest" description="Disordered" evidence="1">
    <location>
        <begin position="1"/>
        <end position="64"/>
    </location>
</feature>
<organism evidence="2">
    <name type="scientific">Sus scrofa</name>
    <name type="common">Pig</name>
    <dbReference type="NCBI Taxonomy" id="9823"/>
    <lineage>
        <taxon>Eukaryota</taxon>
        <taxon>Metazoa</taxon>
        <taxon>Chordata</taxon>
        <taxon>Craniata</taxon>
        <taxon>Vertebrata</taxon>
        <taxon>Euteleostomi</taxon>
        <taxon>Mammalia</taxon>
        <taxon>Eutheria</taxon>
        <taxon>Laurasiatheria</taxon>
        <taxon>Artiodactyla</taxon>
        <taxon>Suina</taxon>
        <taxon>Suidae</taxon>
        <taxon>Sus</taxon>
    </lineage>
</organism>
<protein>
    <submittedName>
        <fullName evidence="2">Uncharacterized protein</fullName>
    </submittedName>
</protein>